<reference evidence="10 11" key="1">
    <citation type="submission" date="2020-08" db="EMBL/GenBank/DDBJ databases">
        <title>Genomic Encyclopedia of Type Strains, Phase IV (KMG-IV): sequencing the most valuable type-strain genomes for metagenomic binning, comparative biology and taxonomic classification.</title>
        <authorList>
            <person name="Goeker M."/>
        </authorList>
    </citation>
    <scope>NUCLEOTIDE SEQUENCE [LARGE SCALE GENOMIC DNA]</scope>
    <source>
        <strain evidence="10 11">DSM 44197</strain>
    </source>
</reference>
<keyword evidence="5 7" id="KW-0472">Membrane</keyword>
<comment type="similarity">
    <text evidence="6">Belongs to the ABC-4 integral membrane protein family.</text>
</comment>
<evidence type="ECO:0000256" key="6">
    <source>
        <dbReference type="ARBA" id="ARBA00038076"/>
    </source>
</evidence>
<dbReference type="RefSeq" id="WP_182842883.1">
    <property type="nucleotide sequence ID" value="NZ_BAAALP010000002.1"/>
</dbReference>
<dbReference type="GO" id="GO:0022857">
    <property type="term" value="F:transmembrane transporter activity"/>
    <property type="evidence" value="ECO:0007669"/>
    <property type="project" value="TreeGrafter"/>
</dbReference>
<dbReference type="Pfam" id="PF12704">
    <property type="entry name" value="MacB_PCD"/>
    <property type="match status" value="1"/>
</dbReference>
<feature type="transmembrane region" description="Helical" evidence="7">
    <location>
        <begin position="320"/>
        <end position="346"/>
    </location>
</feature>
<dbReference type="InterPro" id="IPR050250">
    <property type="entry name" value="Macrolide_Exporter_MacB"/>
</dbReference>
<dbReference type="PANTHER" id="PTHR30572">
    <property type="entry name" value="MEMBRANE COMPONENT OF TRANSPORTER-RELATED"/>
    <property type="match status" value="1"/>
</dbReference>
<organism evidence="10 11">
    <name type="scientific">Actinomadura namibiensis</name>
    <dbReference type="NCBI Taxonomy" id="182080"/>
    <lineage>
        <taxon>Bacteria</taxon>
        <taxon>Bacillati</taxon>
        <taxon>Actinomycetota</taxon>
        <taxon>Actinomycetes</taxon>
        <taxon>Streptosporangiales</taxon>
        <taxon>Thermomonosporaceae</taxon>
        <taxon>Actinomadura</taxon>
    </lineage>
</organism>
<proteinExistence type="inferred from homology"/>
<feature type="transmembrane region" description="Helical" evidence="7">
    <location>
        <begin position="276"/>
        <end position="300"/>
    </location>
</feature>
<gene>
    <name evidence="10" type="ORF">HNR61_002079</name>
</gene>
<accession>A0A7W3LLR2</accession>
<keyword evidence="2" id="KW-1003">Cell membrane</keyword>
<feature type="transmembrane region" description="Helical" evidence="7">
    <location>
        <begin position="373"/>
        <end position="394"/>
    </location>
</feature>
<dbReference type="Proteomes" id="UP000572680">
    <property type="component" value="Unassembled WGS sequence"/>
</dbReference>
<dbReference type="InterPro" id="IPR025857">
    <property type="entry name" value="MacB_PCD"/>
</dbReference>
<evidence type="ECO:0000256" key="3">
    <source>
        <dbReference type="ARBA" id="ARBA00022692"/>
    </source>
</evidence>
<feature type="domain" description="ABC3 transporter permease C-terminal" evidence="8">
    <location>
        <begin position="279"/>
        <end position="400"/>
    </location>
</feature>
<evidence type="ECO:0000256" key="7">
    <source>
        <dbReference type="SAM" id="Phobius"/>
    </source>
</evidence>
<evidence type="ECO:0000313" key="10">
    <source>
        <dbReference type="EMBL" id="MBA8950466.1"/>
    </source>
</evidence>
<protein>
    <submittedName>
        <fullName evidence="10">Putative ABC transport system permease protein</fullName>
    </submittedName>
</protein>
<dbReference type="Pfam" id="PF02687">
    <property type="entry name" value="FtsX"/>
    <property type="match status" value="1"/>
</dbReference>
<dbReference type="AlphaFoldDB" id="A0A7W3LLR2"/>
<feature type="domain" description="MacB-like periplasmic core" evidence="9">
    <location>
        <begin position="23"/>
        <end position="246"/>
    </location>
</feature>
<evidence type="ECO:0000259" key="8">
    <source>
        <dbReference type="Pfam" id="PF02687"/>
    </source>
</evidence>
<dbReference type="PANTHER" id="PTHR30572:SF4">
    <property type="entry name" value="ABC TRANSPORTER PERMEASE YTRF"/>
    <property type="match status" value="1"/>
</dbReference>
<feature type="transmembrane region" description="Helical" evidence="7">
    <location>
        <begin position="21"/>
        <end position="45"/>
    </location>
</feature>
<sequence length="407" mass="43221">MPVWGMVLSAFAEIRTSKVRVTLTLLCVSALVAVVTLAIALGGLAQQAVVQTFEQQVGRPVTLTVDAASQEGPPKLSDEAITRIEADLRRYRVVGSPLRTAQAPAFRQVLPDGVRPIKTGDDDGGELSVVGAAPSLDRIRRISVVSGRWLKPVDDHRMEPQLVVNAKFAKKLGPNPVGAVVEVGAPRQWVRCRVVGVLGGGAPWAASEIYMPYRAMARWRLGEESTSYVVRVPKADAERVKEQLKADAAGSWGLGRVEIYRQEGDTGVISGTFGKVLLAVAAFLLVLGSLPGLVLGLMAVRQRRSELGVQRCFGATGPDLFLTVLLEALIVSCAGGALGIAGVYAISGPLFGFLRDQGPFAEADLAMVFPWRAALLGMGVAVCVGLLTGLIPALRAMQRSVIQAIRS</sequence>
<evidence type="ECO:0000256" key="5">
    <source>
        <dbReference type="ARBA" id="ARBA00023136"/>
    </source>
</evidence>
<dbReference type="InterPro" id="IPR003838">
    <property type="entry name" value="ABC3_permease_C"/>
</dbReference>
<dbReference type="GO" id="GO:0005886">
    <property type="term" value="C:plasma membrane"/>
    <property type="evidence" value="ECO:0007669"/>
    <property type="project" value="UniProtKB-SubCell"/>
</dbReference>
<keyword evidence="4 7" id="KW-1133">Transmembrane helix</keyword>
<comment type="subcellular location">
    <subcellularLocation>
        <location evidence="1">Cell membrane</location>
        <topology evidence="1">Multi-pass membrane protein</topology>
    </subcellularLocation>
</comment>
<evidence type="ECO:0000313" key="11">
    <source>
        <dbReference type="Proteomes" id="UP000572680"/>
    </source>
</evidence>
<keyword evidence="11" id="KW-1185">Reference proteome</keyword>
<evidence type="ECO:0000256" key="1">
    <source>
        <dbReference type="ARBA" id="ARBA00004651"/>
    </source>
</evidence>
<evidence type="ECO:0000256" key="2">
    <source>
        <dbReference type="ARBA" id="ARBA00022475"/>
    </source>
</evidence>
<keyword evidence="3 7" id="KW-0812">Transmembrane</keyword>
<dbReference type="EMBL" id="JACJIA010000002">
    <property type="protein sequence ID" value="MBA8950466.1"/>
    <property type="molecule type" value="Genomic_DNA"/>
</dbReference>
<evidence type="ECO:0000259" key="9">
    <source>
        <dbReference type="Pfam" id="PF12704"/>
    </source>
</evidence>
<name>A0A7W3LLR2_ACTNM</name>
<evidence type="ECO:0000256" key="4">
    <source>
        <dbReference type="ARBA" id="ARBA00022989"/>
    </source>
</evidence>
<comment type="caution">
    <text evidence="10">The sequence shown here is derived from an EMBL/GenBank/DDBJ whole genome shotgun (WGS) entry which is preliminary data.</text>
</comment>